<dbReference type="Pfam" id="PF00732">
    <property type="entry name" value="GMC_oxred_N"/>
    <property type="match status" value="1"/>
</dbReference>
<gene>
    <name evidence="8" type="ordered locus">swp_4566</name>
</gene>
<accession>B8CUL6</accession>
<dbReference type="InterPro" id="IPR051473">
    <property type="entry name" value="P2Ox-like"/>
</dbReference>
<dbReference type="Pfam" id="PF05199">
    <property type="entry name" value="GMC_oxred_C"/>
    <property type="match status" value="1"/>
</dbReference>
<dbReference type="HOGENOM" id="CLU_008878_4_0_6"/>
<reference evidence="8 9" key="1">
    <citation type="journal article" date="2008" name="PLoS ONE">
        <title>Environmental adaptation: genomic analysis of the piezotolerant and psychrotolerant deep-sea iron reducing bacterium Shewanella piezotolerans WP3.</title>
        <authorList>
            <person name="Wang F."/>
            <person name="Wang J."/>
            <person name="Jian H."/>
            <person name="Zhang B."/>
            <person name="Li S."/>
            <person name="Wang F."/>
            <person name="Zeng X."/>
            <person name="Gao L."/>
            <person name="Bartlett D.H."/>
            <person name="Yu J."/>
            <person name="Hu S."/>
            <person name="Xiao X."/>
        </authorList>
    </citation>
    <scope>NUCLEOTIDE SEQUENCE [LARGE SCALE GENOMIC DNA]</scope>
    <source>
        <strain evidence="9">WP3 / JCM 13877</strain>
    </source>
</reference>
<evidence type="ECO:0000256" key="1">
    <source>
        <dbReference type="ARBA" id="ARBA00001974"/>
    </source>
</evidence>
<dbReference type="KEGG" id="swp:swp_4566"/>
<evidence type="ECO:0000256" key="2">
    <source>
        <dbReference type="ARBA" id="ARBA00010790"/>
    </source>
</evidence>
<keyword evidence="3" id="KW-0285">Flavoprotein</keyword>
<comment type="similarity">
    <text evidence="2">Belongs to the GMC oxidoreductase family.</text>
</comment>
<feature type="domain" description="Glucose-methanol-choline oxidoreductase C-terminal" evidence="7">
    <location>
        <begin position="441"/>
        <end position="560"/>
    </location>
</feature>
<dbReference type="GO" id="GO:0050660">
    <property type="term" value="F:flavin adenine dinucleotide binding"/>
    <property type="evidence" value="ECO:0007669"/>
    <property type="project" value="InterPro"/>
</dbReference>
<dbReference type="InterPro" id="IPR036188">
    <property type="entry name" value="FAD/NAD-bd_sf"/>
</dbReference>
<evidence type="ECO:0000256" key="5">
    <source>
        <dbReference type="ARBA" id="ARBA00023002"/>
    </source>
</evidence>
<dbReference type="eggNOG" id="COG2303">
    <property type="taxonomic scope" value="Bacteria"/>
</dbReference>
<proteinExistence type="inferred from homology"/>
<keyword evidence="4" id="KW-0274">FAD</keyword>
<organism evidence="8 9">
    <name type="scientific">Shewanella piezotolerans (strain WP3 / JCM 13877)</name>
    <dbReference type="NCBI Taxonomy" id="225849"/>
    <lineage>
        <taxon>Bacteria</taxon>
        <taxon>Pseudomonadati</taxon>
        <taxon>Pseudomonadota</taxon>
        <taxon>Gammaproteobacteria</taxon>
        <taxon>Alteromonadales</taxon>
        <taxon>Shewanellaceae</taxon>
        <taxon>Shewanella</taxon>
    </lineage>
</organism>
<dbReference type="OrthoDB" id="9787779at2"/>
<dbReference type="RefSeq" id="WP_020914538.1">
    <property type="nucleotide sequence ID" value="NC_011566.1"/>
</dbReference>
<evidence type="ECO:0000259" key="6">
    <source>
        <dbReference type="Pfam" id="PF00732"/>
    </source>
</evidence>
<protein>
    <submittedName>
        <fullName evidence="8">Choline dehydrogenase and flavoproteins-like protein</fullName>
    </submittedName>
</protein>
<dbReference type="AlphaFoldDB" id="B8CUL6"/>
<dbReference type="InterPro" id="IPR007867">
    <property type="entry name" value="GMC_OxRtase_C"/>
</dbReference>
<dbReference type="Proteomes" id="UP000000753">
    <property type="component" value="Chromosome"/>
</dbReference>
<dbReference type="GO" id="GO:0016614">
    <property type="term" value="F:oxidoreductase activity, acting on CH-OH group of donors"/>
    <property type="evidence" value="ECO:0007669"/>
    <property type="project" value="InterPro"/>
</dbReference>
<evidence type="ECO:0000256" key="3">
    <source>
        <dbReference type="ARBA" id="ARBA00022630"/>
    </source>
</evidence>
<keyword evidence="9" id="KW-1185">Reference proteome</keyword>
<dbReference type="STRING" id="225849.swp_4566"/>
<name>B8CUL6_SHEPW</name>
<keyword evidence="5" id="KW-0560">Oxidoreductase</keyword>
<dbReference type="SUPFAM" id="SSF51905">
    <property type="entry name" value="FAD/NAD(P)-binding domain"/>
    <property type="match status" value="1"/>
</dbReference>
<evidence type="ECO:0000259" key="7">
    <source>
        <dbReference type="Pfam" id="PF05199"/>
    </source>
</evidence>
<dbReference type="InterPro" id="IPR000172">
    <property type="entry name" value="GMC_OxRdtase_N"/>
</dbReference>
<dbReference type="PANTHER" id="PTHR42784">
    <property type="entry name" value="PYRANOSE 2-OXIDASE"/>
    <property type="match status" value="1"/>
</dbReference>
<evidence type="ECO:0000313" key="9">
    <source>
        <dbReference type="Proteomes" id="UP000000753"/>
    </source>
</evidence>
<dbReference type="EMBL" id="CP000472">
    <property type="protein sequence ID" value="ACJ31208.1"/>
    <property type="molecule type" value="Genomic_DNA"/>
</dbReference>
<sequence>MNNKKDEYYIKNSDTVFDAIVIGSGISGGWAAKEFTERGFKTLMIERGRIVEHQKDYIGENIAPWQQPLRTRVDNLLVNEQHKIQKQCYAFKDATKHFFGNDKDLPYTTSKGTQFSWIRANQLGGKSLLWHRQSYRWGPYDFIANKTDGHGNDWPIRYPDIATWYSHVERHAGISGSRENLPNLPDSEFLPPFELNGPEKALQKQFSALYPERPMIIGRAAHLTEPTELQVSQGRMQCKARNECQAGCSFGAYFSTQSSTLPAAAATNNLHIAANSVVHSLIYDESSNRVKGVRVIDNDDLSQREYFAKVVFVCASTLGSTQILLNSTSKRFPNGIGNSSGVLGHYLMDHNYNAGGTGDLAGFEDEFYSGRRPTGVYMPNFNYKPDNKRGFLRGYALSGRAYREDWKSMQRSDGIGVDFKNKLRRPGKWKFGLWAQGEMLPRYENQVNLHTNLKDKWGIPQLNINCQFSENERAMMHDAANQVEVMLTAAGLTNIKTEVTNEAPGLAIHEVGTARMGRDPKTSYLNGYNQSHDVPNLFVTDGASFCSSAVQNPSLTFMALTARAVDYAAKELQQKRL</sequence>
<dbReference type="Gene3D" id="3.50.50.60">
    <property type="entry name" value="FAD/NAD(P)-binding domain"/>
    <property type="match status" value="2"/>
</dbReference>
<dbReference type="PANTHER" id="PTHR42784:SF1">
    <property type="entry name" value="PYRANOSE 2-OXIDASE"/>
    <property type="match status" value="1"/>
</dbReference>
<comment type="cofactor">
    <cofactor evidence="1">
        <name>FAD</name>
        <dbReference type="ChEBI" id="CHEBI:57692"/>
    </cofactor>
</comment>
<dbReference type="SUPFAM" id="SSF54373">
    <property type="entry name" value="FAD-linked reductases, C-terminal domain"/>
    <property type="match status" value="1"/>
</dbReference>
<feature type="domain" description="Glucose-methanol-choline oxidoreductase N-terminal" evidence="6">
    <location>
        <begin position="230"/>
        <end position="350"/>
    </location>
</feature>
<evidence type="ECO:0000256" key="4">
    <source>
        <dbReference type="ARBA" id="ARBA00022827"/>
    </source>
</evidence>
<evidence type="ECO:0000313" key="8">
    <source>
        <dbReference type="EMBL" id="ACJ31208.1"/>
    </source>
</evidence>